<feature type="binding site" evidence="8">
    <location>
        <position position="553"/>
    </location>
    <ligand>
        <name>substrate</name>
    </ligand>
</feature>
<dbReference type="SUPFAM" id="SSF55326">
    <property type="entry name" value="PurM N-terminal domain-like"/>
    <property type="match status" value="2"/>
</dbReference>
<feature type="domain" description="PurM-like C-terminal" evidence="10">
    <location>
        <begin position="216"/>
        <end position="372"/>
    </location>
</feature>
<dbReference type="PANTHER" id="PTHR43555:SF1">
    <property type="entry name" value="PHOSPHORIBOSYLFORMYLGLYCINAMIDINE SYNTHASE SUBUNIT PURL"/>
    <property type="match status" value="1"/>
</dbReference>
<evidence type="ECO:0000256" key="2">
    <source>
        <dbReference type="ARBA" id="ARBA00022598"/>
    </source>
</evidence>
<dbReference type="InterPro" id="IPR010074">
    <property type="entry name" value="PRibForGlyAmidine_synth_PurL"/>
</dbReference>
<feature type="binding site" evidence="8">
    <location>
        <begin position="328"/>
        <end position="330"/>
    </location>
    <ligand>
        <name>substrate</name>
    </ligand>
</feature>
<keyword evidence="5 8" id="KW-0658">Purine biosynthesis</keyword>
<evidence type="ECO:0000259" key="11">
    <source>
        <dbReference type="Pfam" id="PF18072"/>
    </source>
</evidence>
<dbReference type="InterPro" id="IPR036676">
    <property type="entry name" value="PurM-like_C_sf"/>
</dbReference>
<evidence type="ECO:0000256" key="8">
    <source>
        <dbReference type="HAMAP-Rule" id="MF_00420"/>
    </source>
</evidence>
<dbReference type="UniPathway" id="UPA00074">
    <property type="reaction ID" value="UER00128"/>
</dbReference>
<dbReference type="SUPFAM" id="SSF56042">
    <property type="entry name" value="PurM C-terminal domain-like"/>
    <property type="match status" value="2"/>
</dbReference>
<dbReference type="GO" id="GO:0000287">
    <property type="term" value="F:magnesium ion binding"/>
    <property type="evidence" value="ECO:0007669"/>
    <property type="project" value="UniProtKB-UniRule"/>
</dbReference>
<keyword evidence="4 8" id="KW-0547">Nucleotide-binding</keyword>
<protein>
    <recommendedName>
        <fullName evidence="8">Phosphoribosylformylglycinamidine synthase subunit PurL</fullName>
        <shortName evidence="8">FGAM synthase</shortName>
        <ecNumber evidence="8">6.3.5.3</ecNumber>
    </recommendedName>
    <alternativeName>
        <fullName evidence="8">Formylglycinamide ribonucleotide amidotransferase subunit II</fullName>
        <shortName evidence="8">FGAR amidotransferase II</shortName>
        <shortName evidence="8">FGAR-AT II</shortName>
    </alternativeName>
    <alternativeName>
        <fullName evidence="8">Glutamine amidotransferase PurL</fullName>
    </alternativeName>
    <alternativeName>
        <fullName evidence="8">Phosphoribosylformylglycinamidine synthase subunit II</fullName>
    </alternativeName>
</protein>
<dbReference type="GO" id="GO:0005737">
    <property type="term" value="C:cytoplasm"/>
    <property type="evidence" value="ECO:0007669"/>
    <property type="project" value="UniProtKB-SubCell"/>
</dbReference>
<evidence type="ECO:0000313" key="12">
    <source>
        <dbReference type="EMBL" id="RLE49361.1"/>
    </source>
</evidence>
<dbReference type="GO" id="GO:0005524">
    <property type="term" value="F:ATP binding"/>
    <property type="evidence" value="ECO:0007669"/>
    <property type="project" value="UniProtKB-UniRule"/>
</dbReference>
<comment type="caution">
    <text evidence="12">The sequence shown here is derived from an EMBL/GenBank/DDBJ whole genome shotgun (WGS) entry which is preliminary data.</text>
</comment>
<feature type="binding site" evidence="8">
    <location>
        <position position="125"/>
    </location>
    <ligand>
        <name>Mg(2+)</name>
        <dbReference type="ChEBI" id="CHEBI:18420"/>
        <label>2</label>
    </ligand>
</feature>
<dbReference type="Gene3D" id="3.30.1330.10">
    <property type="entry name" value="PurM-like, N-terminal domain"/>
    <property type="match status" value="2"/>
</dbReference>
<dbReference type="NCBIfam" id="TIGR01736">
    <property type="entry name" value="FGAM_synth_II"/>
    <property type="match status" value="1"/>
</dbReference>
<organism evidence="12 13">
    <name type="scientific">Thermoproteota archaeon</name>
    <dbReference type="NCBI Taxonomy" id="2056631"/>
    <lineage>
        <taxon>Archaea</taxon>
        <taxon>Thermoproteota</taxon>
    </lineage>
</organism>
<comment type="pathway">
    <text evidence="8">Purine metabolism; IMP biosynthesis via de novo pathway; 5-amino-1-(5-phospho-D-ribosyl)imidazole from N(2)-formyl-N(1)-(5-phospho-D-ribosyl)glycinamide: step 1/2.</text>
</comment>
<dbReference type="CDD" id="cd02204">
    <property type="entry name" value="PurL_repeat2"/>
    <property type="match status" value="1"/>
</dbReference>
<feature type="active site" description="Proton acceptor" evidence="8">
    <location>
        <position position="103"/>
    </location>
</feature>
<feature type="binding site" evidence="8">
    <location>
        <position position="124"/>
    </location>
    <ligand>
        <name>substrate</name>
    </ligand>
</feature>
<dbReference type="EMBL" id="QMQV01000039">
    <property type="protein sequence ID" value="RLE49361.1"/>
    <property type="molecule type" value="Genomic_DNA"/>
</dbReference>
<dbReference type="Pfam" id="PF00586">
    <property type="entry name" value="AIRS"/>
    <property type="match status" value="2"/>
</dbReference>
<sequence length="758" mass="82896">MGLGLSIEELKAIKRYYEKLGRNPTDVELQSIAQVWSEHCFHKTFKGIVKLPDGSYVENIFKKYIAKVVEELKPPWCISVFEDNAGIVEFEDGYGIAVKVETHNHPSAIEPFGGAATGVGGVIRDVLGVWAKPIACLDVLCFGPLNTPYEKLPLGVKHSRYLFKGVVAGVGHYGNNVGIPTVCGAIYFDEGYLGNVVVYCGCVGVLPLSCYVKNAKPGDFIVLAGGRTGRDGIHGVTFASAELSEESEKVSRPAVQIPNPIEEEKLIRAIIRVRDEKLGSAITDLGGGGISCAVNETAHRFGCGAVVELSRVPLKDPEMRPWEIWLSESQERMLLIVPGENLERILEIFDEEDVEATPIGRLTEGHFVKVYYHGFLIADLDLDFLFNPPKAVRYAEYSENEVEEIFDAPHDINDVLLRLLSSPNIASKEAVIRTYDHEVKGITALKPLHGFRGGPNDAVVLKPIPSSWKGLVIACGIKPSYGKISPYWMAASCIDEAIRNSVAVGGRRWALLDNFTWGNPERADRMGALLKAAEACYDVAKDFEAPFISGKDSLYNESPLGPVTPTLLITAISIVPDVRKVISVDLKQPGNSLYVLGVTKRELGGSEYLRLLGVNGGKVPRVYVKDAKRLYDKLIAAIDAGCVVACHDVSDGGLAVTLAEMCLASGFGVRVNLSRVLRDDDVNRDDVVLFSESNSRLIVEVKRDRISDFEGIMRGCCFSQVGEVVDDGKLTVMGLKGDVIVKLDVDVLWDVWRSSLKL</sequence>
<dbReference type="Gene3D" id="1.10.8.750">
    <property type="entry name" value="Phosphoribosylformylglycinamidine synthase, linker domain"/>
    <property type="match status" value="1"/>
</dbReference>
<keyword evidence="1 8" id="KW-0963">Cytoplasm</keyword>
<comment type="subunit">
    <text evidence="8">Monomer. Part of the FGAM synthase complex composed of 1 PurL, 1 PurQ and 2 PurS subunits.</text>
</comment>
<dbReference type="GO" id="GO:0004642">
    <property type="term" value="F:phosphoribosylformylglycinamidine synthase activity"/>
    <property type="evidence" value="ECO:0007669"/>
    <property type="project" value="UniProtKB-UniRule"/>
</dbReference>
<feature type="domain" description="PurM-like N-terminal" evidence="9">
    <location>
        <begin position="457"/>
        <end position="574"/>
    </location>
</feature>
<dbReference type="Pfam" id="PF18072">
    <property type="entry name" value="FGAR-AT_linker"/>
    <property type="match status" value="1"/>
</dbReference>
<comment type="catalytic activity">
    <reaction evidence="8">
        <text>N(2)-formyl-N(1)-(5-phospho-beta-D-ribosyl)glycinamide + L-glutamine + ATP + H2O = 2-formamido-N(1)-(5-O-phospho-beta-D-ribosyl)acetamidine + L-glutamate + ADP + phosphate + H(+)</text>
        <dbReference type="Rhea" id="RHEA:17129"/>
        <dbReference type="ChEBI" id="CHEBI:15377"/>
        <dbReference type="ChEBI" id="CHEBI:15378"/>
        <dbReference type="ChEBI" id="CHEBI:29985"/>
        <dbReference type="ChEBI" id="CHEBI:30616"/>
        <dbReference type="ChEBI" id="CHEBI:43474"/>
        <dbReference type="ChEBI" id="CHEBI:58359"/>
        <dbReference type="ChEBI" id="CHEBI:147286"/>
        <dbReference type="ChEBI" id="CHEBI:147287"/>
        <dbReference type="ChEBI" id="CHEBI:456216"/>
        <dbReference type="EC" id="6.3.5.3"/>
    </reaction>
</comment>
<feature type="binding site" evidence="8">
    <location>
        <position position="513"/>
    </location>
    <ligand>
        <name>ATP</name>
        <dbReference type="ChEBI" id="CHEBI:30616"/>
    </ligand>
</feature>
<dbReference type="InterPro" id="IPR036921">
    <property type="entry name" value="PurM-like_N_sf"/>
</dbReference>
<evidence type="ECO:0000259" key="9">
    <source>
        <dbReference type="Pfam" id="PF00586"/>
    </source>
</evidence>
<feature type="binding site" evidence="8">
    <location>
        <position position="284"/>
    </location>
    <ligand>
        <name>Mg(2+)</name>
        <dbReference type="ChEBI" id="CHEBI:18420"/>
        <label>2</label>
    </ligand>
</feature>
<dbReference type="EC" id="6.3.5.3" evidence="8"/>
<comment type="function">
    <text evidence="8">Part of the phosphoribosylformylglycinamidine synthase complex involved in the purines biosynthetic pathway. Catalyzes the ATP-dependent conversion of formylglycinamide ribonucleotide (FGAR) and glutamine to yield formylglycinamidine ribonucleotide (FGAM) and glutamate. The FGAM synthase complex is composed of three subunits. PurQ produces an ammonia molecule by converting glutamine to glutamate. PurL transfers the ammonia molecule to FGAR to form FGAM in an ATP-dependent manner. PurS interacts with PurQ and PurL and is thought to assist in the transfer of the ammonia molecule from PurQ to PurL.</text>
</comment>
<feature type="binding site" evidence="8">
    <location>
        <position position="99"/>
    </location>
    <ligand>
        <name>ATP</name>
        <dbReference type="ChEBI" id="CHEBI:30616"/>
    </ligand>
</feature>
<evidence type="ECO:0000256" key="3">
    <source>
        <dbReference type="ARBA" id="ARBA00022723"/>
    </source>
</evidence>
<keyword evidence="2 8" id="KW-0436">Ligase</keyword>
<dbReference type="HAMAP" id="MF_00420">
    <property type="entry name" value="PurL_2"/>
    <property type="match status" value="1"/>
</dbReference>
<keyword evidence="7 8" id="KW-0460">Magnesium</keyword>
<evidence type="ECO:0000259" key="10">
    <source>
        <dbReference type="Pfam" id="PF02769"/>
    </source>
</evidence>
<feature type="binding site" evidence="8">
    <location>
        <position position="101"/>
    </location>
    <ligand>
        <name>Mg(2+)</name>
        <dbReference type="ChEBI" id="CHEBI:18420"/>
        <label>1</label>
    </ligand>
</feature>
<keyword evidence="6 8" id="KW-0067">ATP-binding</keyword>
<comment type="subcellular location">
    <subcellularLocation>
        <location evidence="8">Cytoplasm</location>
    </subcellularLocation>
</comment>
<feature type="domain" description="PurM-like N-terminal" evidence="9">
    <location>
        <begin position="83"/>
        <end position="205"/>
    </location>
</feature>
<evidence type="ECO:0000313" key="13">
    <source>
        <dbReference type="Proteomes" id="UP000278475"/>
    </source>
</evidence>
<name>A0A497ER17_9CREN</name>
<evidence type="ECO:0000256" key="5">
    <source>
        <dbReference type="ARBA" id="ARBA00022755"/>
    </source>
</evidence>
<dbReference type="Proteomes" id="UP000278475">
    <property type="component" value="Unassembled WGS sequence"/>
</dbReference>
<evidence type="ECO:0000256" key="4">
    <source>
        <dbReference type="ARBA" id="ARBA00022741"/>
    </source>
</evidence>
<feature type="binding site" evidence="8">
    <location>
        <position position="550"/>
    </location>
    <ligand>
        <name>ATP</name>
        <dbReference type="ChEBI" id="CHEBI:30616"/>
    </ligand>
</feature>
<dbReference type="Pfam" id="PF02769">
    <property type="entry name" value="AIRS_C"/>
    <property type="match status" value="2"/>
</dbReference>
<proteinExistence type="inferred from homology"/>
<reference evidence="12 13" key="1">
    <citation type="submission" date="2018-06" db="EMBL/GenBank/DDBJ databases">
        <title>Extensive metabolic versatility and redundancy in microbially diverse, dynamic hydrothermal sediments.</title>
        <authorList>
            <person name="Dombrowski N."/>
            <person name="Teske A."/>
            <person name="Baker B.J."/>
        </authorList>
    </citation>
    <scope>NUCLEOTIDE SEQUENCE [LARGE SCALE GENOMIC DNA]</scope>
    <source>
        <strain evidence="12">B66_G16</strain>
    </source>
</reference>
<evidence type="ECO:0000256" key="6">
    <source>
        <dbReference type="ARBA" id="ARBA00022840"/>
    </source>
</evidence>
<comment type="caution">
    <text evidence="8">Lacks conserved residue(s) required for the propagation of feature annotation.</text>
</comment>
<dbReference type="Gene3D" id="3.90.650.10">
    <property type="entry name" value="PurM-like C-terminal domain"/>
    <property type="match status" value="2"/>
</dbReference>
<feature type="binding site" evidence="8">
    <location>
        <position position="256"/>
    </location>
    <ligand>
        <name>substrate</name>
    </ligand>
</feature>
<evidence type="ECO:0000256" key="1">
    <source>
        <dbReference type="ARBA" id="ARBA00022490"/>
    </source>
</evidence>
<dbReference type="PANTHER" id="PTHR43555">
    <property type="entry name" value="PHOSPHORIBOSYLFORMYLGLYCINAMIDINE SYNTHASE SUBUNIT PURL"/>
    <property type="match status" value="1"/>
</dbReference>
<feature type="domain" description="Phosphoribosylformylglycinamidine synthase linker" evidence="11">
    <location>
        <begin position="1"/>
        <end position="43"/>
    </location>
</feature>
<feature type="domain" description="PurM-like C-terminal" evidence="10">
    <location>
        <begin position="588"/>
        <end position="732"/>
    </location>
</feature>
<dbReference type="InterPro" id="IPR010918">
    <property type="entry name" value="PurM-like_C_dom"/>
</dbReference>
<gene>
    <name evidence="8 12" type="primary">purL</name>
    <name evidence="12" type="ORF">DRJ31_05240</name>
</gene>
<dbReference type="CDD" id="cd02203">
    <property type="entry name" value="PurL_repeat1"/>
    <property type="match status" value="1"/>
</dbReference>
<accession>A0A497ER17</accession>
<evidence type="ECO:0000256" key="7">
    <source>
        <dbReference type="ARBA" id="ARBA00022842"/>
    </source>
</evidence>
<dbReference type="AlphaFoldDB" id="A0A497ER17"/>
<comment type="similarity">
    <text evidence="8">Belongs to the FGAMS family.</text>
</comment>
<dbReference type="GO" id="GO:0006189">
    <property type="term" value="P:'de novo' IMP biosynthetic process"/>
    <property type="evidence" value="ECO:0007669"/>
    <property type="project" value="UniProtKB-UniRule"/>
</dbReference>
<dbReference type="InterPro" id="IPR016188">
    <property type="entry name" value="PurM-like_N"/>
</dbReference>
<dbReference type="InterPro" id="IPR041609">
    <property type="entry name" value="PurL_linker"/>
</dbReference>
<dbReference type="NCBIfam" id="NF002290">
    <property type="entry name" value="PRK01213.1"/>
    <property type="match status" value="1"/>
</dbReference>
<feature type="active site" evidence="8">
    <location>
        <position position="39"/>
    </location>
</feature>
<keyword evidence="3 8" id="KW-0479">Metal-binding</keyword>